<dbReference type="GO" id="GO:0004109">
    <property type="term" value="F:coproporphyrinogen oxidase activity"/>
    <property type="evidence" value="ECO:0007669"/>
    <property type="project" value="InterPro"/>
</dbReference>
<keyword evidence="10" id="KW-0963">Cytoplasm</keyword>
<keyword evidence="6 10" id="KW-0479">Metal-binding</keyword>
<evidence type="ECO:0000256" key="8">
    <source>
        <dbReference type="ARBA" id="ARBA00023014"/>
    </source>
</evidence>
<dbReference type="GO" id="GO:0006779">
    <property type="term" value="P:porphyrin-containing compound biosynthetic process"/>
    <property type="evidence" value="ECO:0007669"/>
    <property type="project" value="InterPro"/>
</dbReference>
<dbReference type="InterPro" id="IPR010723">
    <property type="entry name" value="HemN_C"/>
</dbReference>
<comment type="subcellular location">
    <subcellularLocation>
        <location evidence="10">Cytoplasm</location>
    </subcellularLocation>
</comment>
<dbReference type="InterPro" id="IPR013785">
    <property type="entry name" value="Aldolase_TIM"/>
</dbReference>
<keyword evidence="5 10" id="KW-0949">S-adenosyl-L-methionine</keyword>
<dbReference type="InterPro" id="IPR034505">
    <property type="entry name" value="Coproporphyrinogen-III_oxidase"/>
</dbReference>
<organism evidence="12 13">
    <name type="scientific">Segatella copri</name>
    <dbReference type="NCBI Taxonomy" id="165179"/>
    <lineage>
        <taxon>Bacteria</taxon>
        <taxon>Pseudomonadati</taxon>
        <taxon>Bacteroidota</taxon>
        <taxon>Bacteroidia</taxon>
        <taxon>Bacteroidales</taxon>
        <taxon>Prevotellaceae</taxon>
        <taxon>Segatella</taxon>
    </lineage>
</organism>
<dbReference type="SFLD" id="SFLDF00288">
    <property type="entry name" value="HemN-like__clustered_with_nucl"/>
    <property type="match status" value="1"/>
</dbReference>
<evidence type="ECO:0000256" key="7">
    <source>
        <dbReference type="ARBA" id="ARBA00023004"/>
    </source>
</evidence>
<evidence type="ECO:0000256" key="4">
    <source>
        <dbReference type="ARBA" id="ARBA00022617"/>
    </source>
</evidence>
<evidence type="ECO:0000256" key="1">
    <source>
        <dbReference type="ARBA" id="ARBA00001966"/>
    </source>
</evidence>
<evidence type="ECO:0000256" key="10">
    <source>
        <dbReference type="RuleBase" id="RU364116"/>
    </source>
</evidence>
<dbReference type="SFLD" id="SFLDF00562">
    <property type="entry name" value="HemN-like__clustered_with_heat"/>
    <property type="match status" value="1"/>
</dbReference>
<keyword evidence="9 10" id="KW-0143">Chaperone</keyword>
<dbReference type="SFLD" id="SFLDS00029">
    <property type="entry name" value="Radical_SAM"/>
    <property type="match status" value="1"/>
</dbReference>
<dbReference type="InterPro" id="IPR006638">
    <property type="entry name" value="Elp3/MiaA/NifB-like_rSAM"/>
</dbReference>
<dbReference type="SUPFAM" id="SSF102114">
    <property type="entry name" value="Radical SAM enzymes"/>
    <property type="match status" value="1"/>
</dbReference>
<dbReference type="GO" id="GO:0005737">
    <property type="term" value="C:cytoplasm"/>
    <property type="evidence" value="ECO:0007669"/>
    <property type="project" value="UniProtKB-SubCell"/>
</dbReference>
<dbReference type="PANTHER" id="PTHR13932">
    <property type="entry name" value="COPROPORPHYRINIGEN III OXIDASE"/>
    <property type="match status" value="1"/>
</dbReference>
<evidence type="ECO:0000256" key="5">
    <source>
        <dbReference type="ARBA" id="ARBA00022691"/>
    </source>
</evidence>
<dbReference type="AlphaFoldDB" id="A0A3E5E109"/>
<protein>
    <recommendedName>
        <fullName evidence="3 10">Heme chaperone HemW</fullName>
    </recommendedName>
</protein>
<dbReference type="InterPro" id="IPR058240">
    <property type="entry name" value="rSAM_sf"/>
</dbReference>
<dbReference type="PANTHER" id="PTHR13932:SF5">
    <property type="entry name" value="RADICAL S-ADENOSYL METHIONINE DOMAIN-CONTAINING PROTEIN 1, MITOCHONDRIAL"/>
    <property type="match status" value="1"/>
</dbReference>
<comment type="caution">
    <text evidence="12">The sequence shown here is derived from an EMBL/GenBank/DDBJ whole genome shotgun (WGS) entry which is preliminary data.</text>
</comment>
<evidence type="ECO:0000313" key="13">
    <source>
        <dbReference type="Proteomes" id="UP000283872"/>
    </source>
</evidence>
<keyword evidence="10" id="KW-0004">4Fe-4S</keyword>
<evidence type="ECO:0000313" key="12">
    <source>
        <dbReference type="EMBL" id="RGS15972.1"/>
    </source>
</evidence>
<evidence type="ECO:0000259" key="11">
    <source>
        <dbReference type="PROSITE" id="PS51918"/>
    </source>
</evidence>
<comment type="function">
    <text evidence="10">Probably acts as a heme chaperone, transferring heme to an unknown acceptor. Binds one molecule of heme per monomer, possibly covalently. Binds 1 [4Fe-4S] cluster. The cluster is coordinated with 3 cysteines and an exchangeable S-adenosyl-L-methionine.</text>
</comment>
<dbReference type="NCBIfam" id="TIGR00539">
    <property type="entry name" value="hemN_rel"/>
    <property type="match status" value="1"/>
</dbReference>
<keyword evidence="7 10" id="KW-0408">Iron</keyword>
<dbReference type="Proteomes" id="UP000283872">
    <property type="component" value="Unassembled WGS sequence"/>
</dbReference>
<proteinExistence type="inferred from homology"/>
<keyword evidence="8 10" id="KW-0411">Iron-sulfur</keyword>
<feature type="domain" description="Radical SAM core" evidence="11">
    <location>
        <begin position="1"/>
        <end position="234"/>
    </location>
</feature>
<dbReference type="InterPro" id="IPR007197">
    <property type="entry name" value="rSAM"/>
</dbReference>
<dbReference type="CDD" id="cd01335">
    <property type="entry name" value="Radical_SAM"/>
    <property type="match status" value="1"/>
</dbReference>
<dbReference type="Gene3D" id="3.20.20.70">
    <property type="entry name" value="Aldolase class I"/>
    <property type="match status" value="1"/>
</dbReference>
<dbReference type="RefSeq" id="WP_117587118.1">
    <property type="nucleotide sequence ID" value="NZ_QRVA01000015.1"/>
</dbReference>
<dbReference type="Pfam" id="PF06969">
    <property type="entry name" value="HemN_C"/>
    <property type="match status" value="1"/>
</dbReference>
<reference evidence="12 13" key="1">
    <citation type="submission" date="2018-08" db="EMBL/GenBank/DDBJ databases">
        <title>A genome reference for cultivated species of the human gut microbiota.</title>
        <authorList>
            <person name="Zou Y."/>
            <person name="Xue W."/>
            <person name="Luo G."/>
        </authorList>
    </citation>
    <scope>NUCLEOTIDE SEQUENCE [LARGE SCALE GENOMIC DNA]</scope>
    <source>
        <strain evidence="12 13">AF24-12</strain>
    </source>
</reference>
<dbReference type="SFLD" id="SFLDG01065">
    <property type="entry name" value="anaerobic_coproporphyrinogen-I"/>
    <property type="match status" value="1"/>
</dbReference>
<dbReference type="SMART" id="SM00729">
    <property type="entry name" value="Elp3"/>
    <property type="match status" value="1"/>
</dbReference>
<comment type="cofactor">
    <cofactor evidence="1">
        <name>[4Fe-4S] cluster</name>
        <dbReference type="ChEBI" id="CHEBI:49883"/>
    </cofactor>
</comment>
<dbReference type="GO" id="GO:0046872">
    <property type="term" value="F:metal ion binding"/>
    <property type="evidence" value="ECO:0007669"/>
    <property type="project" value="UniProtKB-UniRule"/>
</dbReference>
<evidence type="ECO:0000256" key="6">
    <source>
        <dbReference type="ARBA" id="ARBA00022723"/>
    </source>
</evidence>
<name>A0A3E5E109_9BACT</name>
<dbReference type="PROSITE" id="PS51918">
    <property type="entry name" value="RADICAL_SAM"/>
    <property type="match status" value="1"/>
</dbReference>
<dbReference type="Pfam" id="PF04055">
    <property type="entry name" value="Radical_SAM"/>
    <property type="match status" value="1"/>
</dbReference>
<dbReference type="GO" id="GO:0051539">
    <property type="term" value="F:4 iron, 4 sulfur cluster binding"/>
    <property type="evidence" value="ECO:0007669"/>
    <property type="project" value="UniProtKB-UniRule"/>
</dbReference>
<accession>A0A3E5E109</accession>
<evidence type="ECO:0000256" key="3">
    <source>
        <dbReference type="ARBA" id="ARBA00017228"/>
    </source>
</evidence>
<evidence type="ECO:0000256" key="9">
    <source>
        <dbReference type="ARBA" id="ARBA00023186"/>
    </source>
</evidence>
<comment type="similarity">
    <text evidence="2">Belongs to the anaerobic coproporphyrinogen-III oxidase family. HemW subfamily.</text>
</comment>
<keyword evidence="4 10" id="KW-0349">Heme</keyword>
<dbReference type="InterPro" id="IPR004559">
    <property type="entry name" value="HemW-like"/>
</dbReference>
<evidence type="ECO:0000256" key="2">
    <source>
        <dbReference type="ARBA" id="ARBA00006100"/>
    </source>
</evidence>
<dbReference type="EMBL" id="QRVA01000015">
    <property type="protein sequence ID" value="RGS15972.1"/>
    <property type="molecule type" value="Genomic_DNA"/>
</dbReference>
<sequence length="378" mass="43463">MAGLYIHIPFCESRCIYCGFYSTTSLKLRDDYTEALCREMQMRPAKAALGSNETIETIYLGGGTPSQLNGFQLNQIFSAIRKNYTLAENMEITMECNSDDVTGDFCETLKQLPVNRISMGAQTFSNERLHFLHRRHNAREVEEAVDRLRNIGIRNISIDLMFGFPEESLSQWMSDIRHAIQLDVEHISAYSLMYEEGTPLYHMQKQGKISEIDEETSRKMYETLIDQLTGAGYEHYEISNFARPGFRSRHNSSYWHEVPYIGIGAAAHSYNRKQRSWNIENIQTYIRSIGDGILPSESEQLDISTRYNDLITTALRTCDGINLMKMEQEFGKELADRLLQEAQSHISRGLMKIKNGRLSLTREGLYISDDVMSDFMII</sequence>
<dbReference type="SFLD" id="SFLDG01082">
    <property type="entry name" value="B12-binding_domain_containing"/>
    <property type="match status" value="1"/>
</dbReference>
<gene>
    <name evidence="12" type="ORF">DWY11_07665</name>
</gene>